<dbReference type="Proteomes" id="UP000295106">
    <property type="component" value="Unassembled WGS sequence"/>
</dbReference>
<sequence length="222" mass="24445">MGTLYLVRHGQASFGADDYDVLSELGHRQCRQLGIWFRERGITFEAAFHGSLKRQRASCEAIAEGHGAVPPAALRPQLDEYDSLALLKATHPEPLPAADTPESYRQYFQLLRTALGRWMAGEIAPAGMPSYADWRAGIVGVLDEVQRVQGGNVLLVASGGPICTAVGHLLRTPHEVTIDLNLRIRNSALTEVAITPKRLMLVAFNHLPHLDHPERRGWVTST</sequence>
<dbReference type="SUPFAM" id="SSF53254">
    <property type="entry name" value="Phosphoglycerate mutase-like"/>
    <property type="match status" value="1"/>
</dbReference>
<dbReference type="CDD" id="cd07067">
    <property type="entry name" value="HP_PGM_like"/>
    <property type="match status" value="1"/>
</dbReference>
<dbReference type="InterPro" id="IPR013078">
    <property type="entry name" value="His_Pase_superF_clade-1"/>
</dbReference>
<organism evidence="1 2">
    <name type="scientific">Rubrivivax gelatinosus</name>
    <name type="common">Rhodocyclus gelatinosus</name>
    <name type="synonym">Rhodopseudomonas gelatinosa</name>
    <dbReference type="NCBI Taxonomy" id="28068"/>
    <lineage>
        <taxon>Bacteria</taxon>
        <taxon>Pseudomonadati</taxon>
        <taxon>Pseudomonadota</taxon>
        <taxon>Betaproteobacteria</taxon>
        <taxon>Burkholderiales</taxon>
        <taxon>Sphaerotilaceae</taxon>
        <taxon>Rubrivivax</taxon>
    </lineage>
</organism>
<dbReference type="InterPro" id="IPR029033">
    <property type="entry name" value="His_PPase_superfam"/>
</dbReference>
<dbReference type="SMART" id="SM00855">
    <property type="entry name" value="PGAM"/>
    <property type="match status" value="1"/>
</dbReference>
<dbReference type="RefSeq" id="WP_132648538.1">
    <property type="nucleotide sequence ID" value="NZ_CP181386.1"/>
</dbReference>
<evidence type="ECO:0000313" key="2">
    <source>
        <dbReference type="Proteomes" id="UP000295106"/>
    </source>
</evidence>
<protein>
    <submittedName>
        <fullName evidence="1">Broad specificity phosphatase PhoE</fullName>
    </submittedName>
</protein>
<name>A0A4R2M7L2_RUBGE</name>
<gene>
    <name evidence="1" type="ORF">EV684_111119</name>
</gene>
<dbReference type="EMBL" id="SLXD01000011">
    <property type="protein sequence ID" value="TCP00915.1"/>
    <property type="molecule type" value="Genomic_DNA"/>
</dbReference>
<proteinExistence type="predicted"/>
<comment type="caution">
    <text evidence="1">The sequence shown here is derived from an EMBL/GenBank/DDBJ whole genome shotgun (WGS) entry which is preliminary data.</text>
</comment>
<accession>A0A4R2M7L2</accession>
<dbReference type="GeneID" id="99683114"/>
<dbReference type="Gene3D" id="3.40.50.1240">
    <property type="entry name" value="Phosphoglycerate mutase-like"/>
    <property type="match status" value="1"/>
</dbReference>
<evidence type="ECO:0000313" key="1">
    <source>
        <dbReference type="EMBL" id="TCP00915.1"/>
    </source>
</evidence>
<dbReference type="AlphaFoldDB" id="A0A4R2M7L2"/>
<dbReference type="OrthoDB" id="280692at2"/>
<reference evidence="1 2" key="1">
    <citation type="submission" date="2019-03" db="EMBL/GenBank/DDBJ databases">
        <title>Genomic Encyclopedia of Type Strains, Phase IV (KMG-IV): sequencing the most valuable type-strain genomes for metagenomic binning, comparative biology and taxonomic classification.</title>
        <authorList>
            <person name="Goeker M."/>
        </authorList>
    </citation>
    <scope>NUCLEOTIDE SEQUENCE [LARGE SCALE GENOMIC DNA]</scope>
    <source>
        <strain evidence="1 2">DSM 1709</strain>
    </source>
</reference>
<dbReference type="Pfam" id="PF00300">
    <property type="entry name" value="His_Phos_1"/>
    <property type="match status" value="1"/>
</dbReference>